<protein>
    <submittedName>
        <fullName evidence="2">Uncharacterized protein</fullName>
    </submittedName>
</protein>
<evidence type="ECO:0000256" key="1">
    <source>
        <dbReference type="SAM" id="Phobius"/>
    </source>
</evidence>
<proteinExistence type="predicted"/>
<keyword evidence="1" id="KW-0812">Transmembrane</keyword>
<keyword evidence="1" id="KW-1133">Transmembrane helix</keyword>
<sequence length="82" mass="9462">MYIDQIDGYFNLLLTIGLSFDVKYLQNHLPMIIKVQSILFPYVRQWEIQKARASKKSDRIIADRIVMAILFGITIAAALLFS</sequence>
<feature type="transmembrane region" description="Helical" evidence="1">
    <location>
        <begin position="61"/>
        <end position="81"/>
    </location>
</feature>
<keyword evidence="3" id="KW-1185">Reference proteome</keyword>
<accession>A0A1I2TMS0</accession>
<organism evidence="2 3">
    <name type="scientific">Pedobacter insulae</name>
    <dbReference type="NCBI Taxonomy" id="414048"/>
    <lineage>
        <taxon>Bacteria</taxon>
        <taxon>Pseudomonadati</taxon>
        <taxon>Bacteroidota</taxon>
        <taxon>Sphingobacteriia</taxon>
        <taxon>Sphingobacteriales</taxon>
        <taxon>Sphingobacteriaceae</taxon>
        <taxon>Pedobacter</taxon>
    </lineage>
</organism>
<gene>
    <name evidence="2" type="ORF">SAMN04489864_101465</name>
</gene>
<dbReference type="AlphaFoldDB" id="A0A1I2TMS0"/>
<name>A0A1I2TMS0_9SPHI</name>
<reference evidence="2 3" key="1">
    <citation type="submission" date="2016-10" db="EMBL/GenBank/DDBJ databases">
        <authorList>
            <person name="de Groot N.N."/>
        </authorList>
    </citation>
    <scope>NUCLEOTIDE SEQUENCE [LARGE SCALE GENOMIC DNA]</scope>
    <source>
        <strain evidence="2 3">DSM 18684</strain>
    </source>
</reference>
<keyword evidence="1" id="KW-0472">Membrane</keyword>
<evidence type="ECO:0000313" key="2">
    <source>
        <dbReference type="EMBL" id="SFG65449.1"/>
    </source>
</evidence>
<dbReference type="STRING" id="414048.SAMN04489864_101465"/>
<dbReference type="RefSeq" id="WP_090991931.1">
    <property type="nucleotide sequence ID" value="NZ_FOPP01000001.1"/>
</dbReference>
<dbReference type="EMBL" id="FOPP01000001">
    <property type="protein sequence ID" value="SFG65449.1"/>
    <property type="molecule type" value="Genomic_DNA"/>
</dbReference>
<evidence type="ECO:0000313" key="3">
    <source>
        <dbReference type="Proteomes" id="UP000199666"/>
    </source>
</evidence>
<dbReference type="Proteomes" id="UP000199666">
    <property type="component" value="Unassembled WGS sequence"/>
</dbReference>